<dbReference type="EMBL" id="AJTZ01000006">
    <property type="protein sequence ID" value="EJN93185.1"/>
    <property type="molecule type" value="Genomic_DNA"/>
</dbReference>
<comment type="caution">
    <text evidence="1">The sequence shown here is derived from an EMBL/GenBank/DDBJ whole genome shotgun (WGS) entry which is preliminary data.</text>
</comment>
<protein>
    <submittedName>
        <fullName evidence="1">Uncharacterized protein</fullName>
    </submittedName>
</protein>
<proteinExistence type="predicted"/>
<organism evidence="1 2">
    <name type="scientific">Streptococcus ratti FA-1 = DSM 20564</name>
    <dbReference type="NCBI Taxonomy" id="699248"/>
    <lineage>
        <taxon>Bacteria</taxon>
        <taxon>Bacillati</taxon>
        <taxon>Bacillota</taxon>
        <taxon>Bacilli</taxon>
        <taxon>Lactobacillales</taxon>
        <taxon>Streptococcaceae</taxon>
        <taxon>Streptococcus</taxon>
    </lineage>
</organism>
<evidence type="ECO:0000313" key="1">
    <source>
        <dbReference type="EMBL" id="EJN93185.1"/>
    </source>
</evidence>
<gene>
    <name evidence="1" type="ORF">SRA_09858</name>
</gene>
<dbReference type="Proteomes" id="UP000007815">
    <property type="component" value="Unassembled WGS sequence"/>
</dbReference>
<reference evidence="1 2" key="1">
    <citation type="submission" date="2009-12" db="EMBL/GenBank/DDBJ databases">
        <authorList>
            <person name="Lefebure T."/>
            <person name="Cornejo O.E."/>
            <person name="Pavinski Bitar P.D."/>
            <person name="Lang P."/>
            <person name="Stanhope M.J."/>
        </authorList>
    </citation>
    <scope>NUCLEOTIDE SEQUENCE [LARGE SCALE GENOMIC DNA]</scope>
    <source>
        <strain evidence="1 2">FA-1</strain>
    </source>
</reference>
<sequence length="43" mass="4833">MSYIFQEDNIDKQEAVNEVGNDDTGPFNLLRAAKFEQDKGEVG</sequence>
<accession>A0ABN0GRZ5</accession>
<evidence type="ECO:0000313" key="2">
    <source>
        <dbReference type="Proteomes" id="UP000007815"/>
    </source>
</evidence>
<keyword evidence="2" id="KW-1185">Reference proteome</keyword>
<name>A0ABN0GRZ5_STRRT</name>